<keyword evidence="2" id="KW-1185">Reference proteome</keyword>
<dbReference type="GeneID" id="85396732"/>
<gene>
    <name evidence="1" type="ORF">BDZ83DRAFT_730026</name>
</gene>
<dbReference type="AlphaFoldDB" id="A0AAD8XFH4"/>
<dbReference type="RefSeq" id="XP_060365949.1">
    <property type="nucleotide sequence ID" value="XM_060512834.1"/>
</dbReference>
<protein>
    <submittedName>
        <fullName evidence="1">Uncharacterized protein</fullName>
    </submittedName>
</protein>
<dbReference type="Proteomes" id="UP001244207">
    <property type="component" value="Unassembled WGS sequence"/>
</dbReference>
<sequence>MRKDRTPPLSPLIRGFLTEAPSFPPRTNRGPWFYPESSTLPILLQTPTSPANLQMFMLYGVQCSQTSSALFFTSKVSRQASVSSVGCVEAAIQVFTAGMLFSPSLCLTPDYVVPLGRRLSGHLGTSAGELVYRQIAFTPGTLPR</sequence>
<accession>A0AAD8XFH4</accession>
<reference evidence="1" key="1">
    <citation type="submission" date="2021-12" db="EMBL/GenBank/DDBJ databases">
        <title>Comparative genomics, transcriptomics and evolutionary studies reveal genomic signatures of adaptation to plant cell wall in hemibiotrophic fungi.</title>
        <authorList>
            <consortium name="DOE Joint Genome Institute"/>
            <person name="Baroncelli R."/>
            <person name="Diaz J.F."/>
            <person name="Benocci T."/>
            <person name="Peng M."/>
            <person name="Battaglia E."/>
            <person name="Haridas S."/>
            <person name="Andreopoulos W."/>
            <person name="Labutti K."/>
            <person name="Pangilinan J."/>
            <person name="Floch G.L."/>
            <person name="Makela M.R."/>
            <person name="Henrissat B."/>
            <person name="Grigoriev I.V."/>
            <person name="Crouch J.A."/>
            <person name="De Vries R.P."/>
            <person name="Sukno S.A."/>
            <person name="Thon M.R."/>
        </authorList>
    </citation>
    <scope>NUCLEOTIDE SEQUENCE</scope>
    <source>
        <strain evidence="1">CBS 112980</strain>
    </source>
</reference>
<comment type="caution">
    <text evidence="1">The sequence shown here is derived from an EMBL/GenBank/DDBJ whole genome shotgun (WGS) entry which is preliminary data.</text>
</comment>
<evidence type="ECO:0000313" key="1">
    <source>
        <dbReference type="EMBL" id="KAK1725894.1"/>
    </source>
</evidence>
<name>A0AAD8XFH4_GLOAC</name>
<organism evidence="1 2">
    <name type="scientific">Glomerella acutata</name>
    <name type="common">Colletotrichum acutatum</name>
    <dbReference type="NCBI Taxonomy" id="27357"/>
    <lineage>
        <taxon>Eukaryota</taxon>
        <taxon>Fungi</taxon>
        <taxon>Dikarya</taxon>
        <taxon>Ascomycota</taxon>
        <taxon>Pezizomycotina</taxon>
        <taxon>Sordariomycetes</taxon>
        <taxon>Hypocreomycetidae</taxon>
        <taxon>Glomerellales</taxon>
        <taxon>Glomerellaceae</taxon>
        <taxon>Colletotrichum</taxon>
        <taxon>Colletotrichum acutatum species complex</taxon>
    </lineage>
</organism>
<proteinExistence type="predicted"/>
<evidence type="ECO:0000313" key="2">
    <source>
        <dbReference type="Proteomes" id="UP001244207"/>
    </source>
</evidence>
<dbReference type="EMBL" id="JAHMHS010000037">
    <property type="protein sequence ID" value="KAK1725894.1"/>
    <property type="molecule type" value="Genomic_DNA"/>
</dbReference>